<feature type="domain" description="Bromo" evidence="10">
    <location>
        <begin position="76"/>
        <end position="146"/>
    </location>
</feature>
<comment type="caution">
    <text evidence="11">The sequence shown here is derived from an EMBL/GenBank/DDBJ whole genome shotgun (WGS) entry which is preliminary data.</text>
</comment>
<keyword evidence="2" id="KW-0677">Repeat</keyword>
<evidence type="ECO:0000256" key="1">
    <source>
        <dbReference type="ARBA" id="ARBA00004123"/>
    </source>
</evidence>
<evidence type="ECO:0000313" key="11">
    <source>
        <dbReference type="EMBL" id="KAL0951592.1"/>
    </source>
</evidence>
<keyword evidence="4" id="KW-0805">Transcription regulation</keyword>
<dbReference type="InterPro" id="IPR036427">
    <property type="entry name" value="Bromodomain-like_sf"/>
</dbReference>
<keyword evidence="7" id="KW-0539">Nucleus</keyword>
<sequence>MSKRLSDASANADDLEHRAKRRKAGISSSSEQDPSKSDPVVGGDEAEEGEPGGSPAQVKEQGLQLWQMIREATNKEGRILSNDFLRLPSKRQYPDYYQIITRPIALDDIKKKIEGGKYVSLEGVRQDLDLCFRNAKQYNMPDSVIWVDAKELQKLVKKNFEKMTNPGDDGEKKSKTPSMGRLLKSRLQKLVDKTDDSGRILATEFLELPSRKEWPIYYKDIKRPQCIENIFKRLKRKEYHTSADFAKDVELVFANAMQFNEANTQIWEDARTLRDHFARLMSDLPPPHALPEYQKQTNTKIKLKVPATNASSSTAQQSPPQASSSSSILLRVPATNATAKTTAQATKPQPSQPAQTPAKSSPTTVQASTSTKVAVPTVQAPKPIAATPVRPVQPAQIQPATPVPRVSTPHLPIPNAHSTPQAAQSSANSPAPIIPSRYQLRYVFLRAEPSNRKLHLDHRDGVKTFATRLGAGERSLRVTGISVVSNEEEESSDEEQADEDEGGDDAMEVDAPTKNGRKPAKGRGRKRQGKPTKPAVRSDGTAKKQKPSSKCELQVKLNGEVVQRSSDNAEDWLLELNAGMNGVEVGEKGGLVWRLLVERGADS</sequence>
<name>A0ABR3J7M7_9AGAR</name>
<keyword evidence="12" id="KW-1185">Reference proteome</keyword>
<evidence type="ECO:0000259" key="10">
    <source>
        <dbReference type="PROSITE" id="PS50014"/>
    </source>
</evidence>
<dbReference type="InterPro" id="IPR037382">
    <property type="entry name" value="Rsc/polybromo"/>
</dbReference>
<organism evidence="11 12">
    <name type="scientific">Hohenbuehelia grisea</name>
    <dbReference type="NCBI Taxonomy" id="104357"/>
    <lineage>
        <taxon>Eukaryota</taxon>
        <taxon>Fungi</taxon>
        <taxon>Dikarya</taxon>
        <taxon>Basidiomycota</taxon>
        <taxon>Agaricomycotina</taxon>
        <taxon>Agaricomycetes</taxon>
        <taxon>Agaricomycetidae</taxon>
        <taxon>Agaricales</taxon>
        <taxon>Pleurotineae</taxon>
        <taxon>Pleurotaceae</taxon>
        <taxon>Hohenbuehelia</taxon>
    </lineage>
</organism>
<dbReference type="EMBL" id="JASNQZ010000011">
    <property type="protein sequence ID" value="KAL0951592.1"/>
    <property type="molecule type" value="Genomic_DNA"/>
</dbReference>
<feature type="compositionally biased region" description="Acidic residues" evidence="9">
    <location>
        <begin position="486"/>
        <end position="508"/>
    </location>
</feature>
<dbReference type="SUPFAM" id="SSF47370">
    <property type="entry name" value="Bromodomain"/>
    <property type="match status" value="2"/>
</dbReference>
<comment type="subcellular location">
    <subcellularLocation>
        <location evidence="1">Nucleus</location>
    </subcellularLocation>
</comment>
<keyword evidence="3" id="KW-0156">Chromatin regulator</keyword>
<evidence type="ECO:0000313" key="12">
    <source>
        <dbReference type="Proteomes" id="UP001556367"/>
    </source>
</evidence>
<dbReference type="InterPro" id="IPR001487">
    <property type="entry name" value="Bromodomain"/>
</dbReference>
<dbReference type="Gene3D" id="1.20.920.10">
    <property type="entry name" value="Bromodomain-like"/>
    <property type="match status" value="2"/>
</dbReference>
<feature type="compositionally biased region" description="Basic residues" evidence="9">
    <location>
        <begin position="515"/>
        <end position="530"/>
    </location>
</feature>
<dbReference type="PRINTS" id="PR00503">
    <property type="entry name" value="BROMODOMAIN"/>
</dbReference>
<dbReference type="CDD" id="cd04369">
    <property type="entry name" value="Bromodomain"/>
    <property type="match status" value="1"/>
</dbReference>
<evidence type="ECO:0000256" key="7">
    <source>
        <dbReference type="ARBA" id="ARBA00023242"/>
    </source>
</evidence>
<feature type="region of interest" description="Disordered" evidence="9">
    <location>
        <begin position="306"/>
        <end position="432"/>
    </location>
</feature>
<gene>
    <name evidence="11" type="ORF">HGRIS_008273</name>
</gene>
<proteinExistence type="predicted"/>
<dbReference type="PANTHER" id="PTHR16062:SF23">
    <property type="entry name" value="BROMO DOMAIN-CONTAINING PROTEIN"/>
    <property type="match status" value="1"/>
</dbReference>
<keyword evidence="5 8" id="KW-0103">Bromodomain</keyword>
<dbReference type="PANTHER" id="PTHR16062">
    <property type="entry name" value="SWI/SNF-RELATED"/>
    <property type="match status" value="1"/>
</dbReference>
<feature type="compositionally biased region" description="Polar residues" evidence="9">
    <location>
        <begin position="352"/>
        <end position="372"/>
    </location>
</feature>
<evidence type="ECO:0000256" key="5">
    <source>
        <dbReference type="ARBA" id="ARBA00023117"/>
    </source>
</evidence>
<evidence type="ECO:0000256" key="9">
    <source>
        <dbReference type="SAM" id="MobiDB-lite"/>
    </source>
</evidence>
<feature type="region of interest" description="Disordered" evidence="9">
    <location>
        <begin position="1"/>
        <end position="59"/>
    </location>
</feature>
<feature type="domain" description="Bromo" evidence="10">
    <location>
        <begin position="197"/>
        <end position="267"/>
    </location>
</feature>
<dbReference type="Pfam" id="PF00439">
    <property type="entry name" value="Bromodomain"/>
    <property type="match status" value="2"/>
</dbReference>
<accession>A0ABR3J7M7</accession>
<keyword evidence="6" id="KW-0804">Transcription</keyword>
<dbReference type="PROSITE" id="PS50014">
    <property type="entry name" value="BROMODOMAIN_2"/>
    <property type="match status" value="2"/>
</dbReference>
<dbReference type="Proteomes" id="UP001556367">
    <property type="component" value="Unassembled WGS sequence"/>
</dbReference>
<evidence type="ECO:0000256" key="8">
    <source>
        <dbReference type="PROSITE-ProRule" id="PRU00035"/>
    </source>
</evidence>
<evidence type="ECO:0000256" key="4">
    <source>
        <dbReference type="ARBA" id="ARBA00023015"/>
    </source>
</evidence>
<reference evidence="12" key="1">
    <citation type="submission" date="2024-06" db="EMBL/GenBank/DDBJ databases">
        <title>Multi-omics analyses provide insights into the biosynthesis of the anticancer antibiotic pleurotin in Hohenbuehelia grisea.</title>
        <authorList>
            <person name="Weaver J.A."/>
            <person name="Alberti F."/>
        </authorList>
    </citation>
    <scope>NUCLEOTIDE SEQUENCE [LARGE SCALE GENOMIC DNA]</scope>
    <source>
        <strain evidence="12">T-177</strain>
    </source>
</reference>
<evidence type="ECO:0000256" key="2">
    <source>
        <dbReference type="ARBA" id="ARBA00022737"/>
    </source>
</evidence>
<feature type="compositionally biased region" description="Low complexity" evidence="9">
    <location>
        <begin position="306"/>
        <end position="349"/>
    </location>
</feature>
<dbReference type="SMART" id="SM00297">
    <property type="entry name" value="BROMO"/>
    <property type="match status" value="2"/>
</dbReference>
<evidence type="ECO:0000256" key="3">
    <source>
        <dbReference type="ARBA" id="ARBA00022853"/>
    </source>
</evidence>
<feature type="region of interest" description="Disordered" evidence="9">
    <location>
        <begin position="480"/>
        <end position="554"/>
    </location>
</feature>
<protein>
    <recommendedName>
        <fullName evidence="10">Bromo domain-containing protein</fullName>
    </recommendedName>
</protein>
<evidence type="ECO:0000256" key="6">
    <source>
        <dbReference type="ARBA" id="ARBA00023163"/>
    </source>
</evidence>
<feature type="compositionally biased region" description="Low complexity" evidence="9">
    <location>
        <begin position="420"/>
        <end position="432"/>
    </location>
</feature>
<feature type="compositionally biased region" description="Low complexity" evidence="9">
    <location>
        <begin position="27"/>
        <end position="43"/>
    </location>
</feature>